<dbReference type="GO" id="GO:0050930">
    <property type="term" value="P:induction of positive chemotaxis"/>
    <property type="evidence" value="ECO:0007669"/>
    <property type="project" value="InterPro"/>
</dbReference>
<evidence type="ECO:0000259" key="2">
    <source>
        <dbReference type="PROSITE" id="PS50106"/>
    </source>
</evidence>
<feature type="compositionally biased region" description="Polar residues" evidence="1">
    <location>
        <begin position="501"/>
        <end position="539"/>
    </location>
</feature>
<feature type="region of interest" description="Disordered" evidence="1">
    <location>
        <begin position="61"/>
        <end position="135"/>
    </location>
</feature>
<feature type="compositionally biased region" description="Basic and acidic residues" evidence="1">
    <location>
        <begin position="411"/>
        <end position="420"/>
    </location>
</feature>
<dbReference type="CDD" id="cd06759">
    <property type="entry name" value="PDZ3_PDZD2-PDZ1_hPro-IL-16-like"/>
    <property type="match status" value="1"/>
</dbReference>
<sequence length="756" mass="83753">MVLCDSDLDVTNISQKWNKLRRRCASFKTVSGPASLDSDTNFILGEHPAAHYQIIASPGPVQVQQQTTTTHHHHHHHHHHSGSGGSGGHRHHHHHHHVHGSTGVPHEHHHGHYLPDPNWELRHSSSGSSTSSSTIGPAIYATEEYWQIHERDVKLWRLGAHQTYAHRIRATPNQRRSAHSIDWEYNVQKYENMVDPAQVRLFRHEKLQYYDDVAIVKQKKNSLGACSESESGIKVAKEIKLPSLKNFKSASMRLPGQKTSINEVQQLLRSKFNRIHAGLRKRRALSVQEVFQAPPQGNTPSKPTFYVPSPLVGERHPHNPSRYDEELNDDGDEDGPLSLPFINENLLPTDATTPVVHLRDRSLSPRKERTKTWYRNIDLSLAAQRKPDPEPAQPDEPKEPKPNFAIGGRVSLRERVENMHLNRLRSKTNSQSPSPSPKKPAEPTPRKIRPRSHSPLKNLKINLSSLTTSTDSPNSTPKPKRESFGLFGRLNRMMHGASPTPEKSPTSVVAATSPKQQQTVSYSHNVSKQSTIQKLTKLSGNGRRESTGVDTGTPSAKQDAAKVAAAGDRDRKSKQITDISQKSSASTNGITKLSSVTFTKVADHASQSAAALEDNDPEDLDLEQEIEESKFCTLPRSGPNAFTIRQARFVKGNGSKALGFSIVGGKDSPKGSMGIYVKTIYPNGQAAEKGSLQEGDEILSVNGKAFQGLSHQEAINVFKSIKTGDVTILLGRRNNRRKMETPSPQPQSGASPQARD</sequence>
<feature type="compositionally biased region" description="Acidic residues" evidence="1">
    <location>
        <begin position="326"/>
        <end position="335"/>
    </location>
</feature>
<dbReference type="GO" id="GO:0005125">
    <property type="term" value="F:cytokine activity"/>
    <property type="evidence" value="ECO:0007669"/>
    <property type="project" value="InterPro"/>
</dbReference>
<name>A0A8D8FNU9_CULPI</name>
<feature type="region of interest" description="Disordered" evidence="1">
    <location>
        <begin position="729"/>
        <end position="756"/>
    </location>
</feature>
<feature type="compositionally biased region" description="Basic and acidic residues" evidence="1">
    <location>
        <begin position="385"/>
        <end position="401"/>
    </location>
</feature>
<feature type="compositionally biased region" description="Low complexity" evidence="1">
    <location>
        <begin position="556"/>
        <end position="566"/>
    </location>
</feature>
<feature type="compositionally biased region" description="Low complexity" evidence="1">
    <location>
        <begin position="124"/>
        <end position="134"/>
    </location>
</feature>
<feature type="compositionally biased region" description="Basic residues" evidence="1">
    <location>
        <begin position="88"/>
        <end position="99"/>
    </location>
</feature>
<dbReference type="EMBL" id="HBUE01079636">
    <property type="protein sequence ID" value="CAG6476924.1"/>
    <property type="molecule type" value="Transcribed_RNA"/>
</dbReference>
<dbReference type="PANTHER" id="PTHR48484:SF2">
    <property type="entry name" value="PRO-INTERLEUKIN-16"/>
    <property type="match status" value="1"/>
</dbReference>
<feature type="domain" description="PDZ" evidence="2">
    <location>
        <begin position="646"/>
        <end position="720"/>
    </location>
</feature>
<feature type="compositionally biased region" description="Basic and acidic residues" evidence="1">
    <location>
        <begin position="313"/>
        <end position="325"/>
    </location>
</feature>
<accession>A0A8D8FNU9</accession>
<reference evidence="3" key="1">
    <citation type="submission" date="2021-05" db="EMBL/GenBank/DDBJ databases">
        <authorList>
            <person name="Alioto T."/>
            <person name="Alioto T."/>
            <person name="Gomez Garrido J."/>
        </authorList>
    </citation>
    <scope>NUCLEOTIDE SEQUENCE</scope>
</reference>
<dbReference type="AlphaFoldDB" id="A0A8D8FNU9"/>
<dbReference type="SUPFAM" id="SSF50156">
    <property type="entry name" value="PDZ domain-like"/>
    <property type="match status" value="1"/>
</dbReference>
<organism evidence="3">
    <name type="scientific">Culex pipiens</name>
    <name type="common">House mosquito</name>
    <dbReference type="NCBI Taxonomy" id="7175"/>
    <lineage>
        <taxon>Eukaryota</taxon>
        <taxon>Metazoa</taxon>
        <taxon>Ecdysozoa</taxon>
        <taxon>Arthropoda</taxon>
        <taxon>Hexapoda</taxon>
        <taxon>Insecta</taxon>
        <taxon>Pterygota</taxon>
        <taxon>Neoptera</taxon>
        <taxon>Endopterygota</taxon>
        <taxon>Diptera</taxon>
        <taxon>Nematocera</taxon>
        <taxon>Culicoidea</taxon>
        <taxon>Culicidae</taxon>
        <taxon>Culicinae</taxon>
        <taxon>Culicini</taxon>
        <taxon>Culex</taxon>
        <taxon>Culex</taxon>
    </lineage>
</organism>
<dbReference type="Gene3D" id="2.30.42.10">
    <property type="match status" value="1"/>
</dbReference>
<evidence type="ECO:0000256" key="1">
    <source>
        <dbReference type="SAM" id="MobiDB-lite"/>
    </source>
</evidence>
<feature type="region of interest" description="Disordered" evidence="1">
    <location>
        <begin position="374"/>
        <end position="586"/>
    </location>
</feature>
<dbReference type="Pfam" id="PF00595">
    <property type="entry name" value="PDZ"/>
    <property type="match status" value="1"/>
</dbReference>
<feature type="compositionally biased region" description="Polar residues" evidence="1">
    <location>
        <begin position="461"/>
        <end position="477"/>
    </location>
</feature>
<dbReference type="PROSITE" id="PS50106">
    <property type="entry name" value="PDZ"/>
    <property type="match status" value="1"/>
</dbReference>
<dbReference type="InterPro" id="IPR036034">
    <property type="entry name" value="PDZ_sf"/>
</dbReference>
<proteinExistence type="predicted"/>
<dbReference type="PANTHER" id="PTHR48484">
    <property type="entry name" value="PRO-INTERLEUKIN-16"/>
    <property type="match status" value="1"/>
</dbReference>
<dbReference type="InterPro" id="IPR055287">
    <property type="entry name" value="IL-16-like"/>
</dbReference>
<feature type="compositionally biased region" description="Polar residues" evidence="1">
    <location>
        <begin position="576"/>
        <end position="586"/>
    </location>
</feature>
<protein>
    <submittedName>
        <fullName evidence="3">PDZ domain-containing protein 2</fullName>
    </submittedName>
</protein>
<evidence type="ECO:0000313" key="3">
    <source>
        <dbReference type="EMBL" id="CAG6476924.1"/>
    </source>
</evidence>
<dbReference type="InterPro" id="IPR001478">
    <property type="entry name" value="PDZ"/>
</dbReference>
<feature type="compositionally biased region" description="Low complexity" evidence="1">
    <location>
        <begin position="746"/>
        <end position="756"/>
    </location>
</feature>
<feature type="compositionally biased region" description="Basic residues" evidence="1">
    <location>
        <begin position="70"/>
        <end position="81"/>
    </location>
</feature>
<dbReference type="SMART" id="SM00228">
    <property type="entry name" value="PDZ"/>
    <property type="match status" value="1"/>
</dbReference>
<feature type="region of interest" description="Disordered" evidence="1">
    <location>
        <begin position="311"/>
        <end position="339"/>
    </location>
</feature>